<dbReference type="RefSeq" id="WP_277564220.1">
    <property type="nucleotide sequence ID" value="NZ_JAPDHZ010000002.1"/>
</dbReference>
<keyword evidence="2" id="KW-1185">Reference proteome</keyword>
<accession>A0A9X4KIM0</accession>
<name>A0A9X4KIM0_9BACL</name>
<reference evidence="1 2" key="1">
    <citation type="submission" date="2022-10" db="EMBL/GenBank/DDBJ databases">
        <title>Comparative genomic analysis of Cohnella hashimotonis sp. nov., isolated from the International Space Station.</title>
        <authorList>
            <person name="Simpson A."/>
            <person name="Venkateswaran K."/>
        </authorList>
    </citation>
    <scope>NUCLEOTIDE SEQUENCE [LARGE SCALE GENOMIC DNA]</scope>
    <source>
        <strain evidence="1 2">DSM 18997</strain>
    </source>
</reference>
<gene>
    <name evidence="1" type="ORF">OMP38_05610</name>
</gene>
<proteinExistence type="predicted"/>
<dbReference type="Proteomes" id="UP001153387">
    <property type="component" value="Unassembled WGS sequence"/>
</dbReference>
<comment type="caution">
    <text evidence="1">The sequence shown here is derived from an EMBL/GenBank/DDBJ whole genome shotgun (WGS) entry which is preliminary data.</text>
</comment>
<evidence type="ECO:0000313" key="2">
    <source>
        <dbReference type="Proteomes" id="UP001153387"/>
    </source>
</evidence>
<organism evidence="1 2">
    <name type="scientific">Cohnella ginsengisoli</name>
    <dbReference type="NCBI Taxonomy" id="425004"/>
    <lineage>
        <taxon>Bacteria</taxon>
        <taxon>Bacillati</taxon>
        <taxon>Bacillota</taxon>
        <taxon>Bacilli</taxon>
        <taxon>Bacillales</taxon>
        <taxon>Paenibacillaceae</taxon>
        <taxon>Cohnella</taxon>
    </lineage>
</organism>
<dbReference type="Pfam" id="PF08812">
    <property type="entry name" value="YtxC"/>
    <property type="match status" value="1"/>
</dbReference>
<dbReference type="InterPro" id="IPR014199">
    <property type="entry name" value="Spore_YtxC"/>
</dbReference>
<protein>
    <submittedName>
        <fullName evidence="1">Sporulation protein YtxC</fullName>
    </submittedName>
</protein>
<dbReference type="EMBL" id="JAPDHZ010000002">
    <property type="protein sequence ID" value="MDG0790380.1"/>
    <property type="molecule type" value="Genomic_DNA"/>
</dbReference>
<evidence type="ECO:0000313" key="1">
    <source>
        <dbReference type="EMBL" id="MDG0790380.1"/>
    </source>
</evidence>
<sequence>MDREQWAVRVYGNLEIRGKLQRMLNDAFEGLADSAGQGPWRLAERGDAIVCKLDISAGQREFCDKVGMVLAEFVLSVKEPQTLERFMQRRLNTRDTKEIKTGMREAIVLLNGELPDGDTGGSEAVAGDGRKRRLVKIAAKLGDYLWRNGSVHLDGYMRFRMREHAEELREAAETAVEEMLMDRQYQEFMRLLQSMVKGQETGLPAIHVLHGGGQGPTLLDEKMRPLQDEPATEPILQAASDQQDRESLLVTRLLAASPRRLYIHTDEPDAQVVRTLMGIFGERAAICDHPMPR</sequence>
<dbReference type="AlphaFoldDB" id="A0A9X4KIM0"/>